<dbReference type="EMBL" id="JAXOVC010000001">
    <property type="protein sequence ID" value="KAK4508094.1"/>
    <property type="molecule type" value="Genomic_DNA"/>
</dbReference>
<dbReference type="Proteomes" id="UP001305779">
    <property type="component" value="Unassembled WGS sequence"/>
</dbReference>
<sequence>MPSYSQLANIAGNGIGILLAGLYTVAGQAHFTDRLTPGLHQNIDEMTHNSHRAFWFLGLGFENLKMVFGAFDLLGAAYLWRAKTRRTGLLIAVIGFTGGLYGQIYNNDDLSQVGLFLGLAVAGSLLLSSSKRVEAN</sequence>
<evidence type="ECO:0000256" key="1">
    <source>
        <dbReference type="SAM" id="Phobius"/>
    </source>
</evidence>
<feature type="transmembrane region" description="Helical" evidence="1">
    <location>
        <begin position="87"/>
        <end position="104"/>
    </location>
</feature>
<keyword evidence="1" id="KW-0472">Membrane</keyword>
<keyword evidence="3" id="KW-1185">Reference proteome</keyword>
<feature type="transmembrane region" description="Helical" evidence="1">
    <location>
        <begin position="110"/>
        <end position="128"/>
    </location>
</feature>
<reference evidence="2 3" key="1">
    <citation type="journal article" date="2023" name="G3 (Bethesda)">
        <title>A chromosome-level genome assembly of Zasmidium syzygii isolated from banana leaves.</title>
        <authorList>
            <person name="van Westerhoven A.C."/>
            <person name="Mehrabi R."/>
            <person name="Talebi R."/>
            <person name="Steentjes M.B.F."/>
            <person name="Corcolon B."/>
            <person name="Chong P.A."/>
            <person name="Kema G.H.J."/>
            <person name="Seidl M.F."/>
        </authorList>
    </citation>
    <scope>NUCLEOTIDE SEQUENCE [LARGE SCALE GENOMIC DNA]</scope>
    <source>
        <strain evidence="2 3">P124</strain>
    </source>
</reference>
<keyword evidence="1" id="KW-1133">Transmembrane helix</keyword>
<evidence type="ECO:0000313" key="3">
    <source>
        <dbReference type="Proteomes" id="UP001305779"/>
    </source>
</evidence>
<evidence type="ECO:0008006" key="4">
    <source>
        <dbReference type="Google" id="ProtNLM"/>
    </source>
</evidence>
<comment type="caution">
    <text evidence="2">The sequence shown here is derived from an EMBL/GenBank/DDBJ whole genome shotgun (WGS) entry which is preliminary data.</text>
</comment>
<proteinExistence type="predicted"/>
<feature type="transmembrane region" description="Helical" evidence="1">
    <location>
        <begin position="7"/>
        <end position="26"/>
    </location>
</feature>
<name>A0ABR0F3C2_ZASCE</name>
<feature type="transmembrane region" description="Helical" evidence="1">
    <location>
        <begin position="54"/>
        <end position="80"/>
    </location>
</feature>
<gene>
    <name evidence="2" type="ORF">PRZ48_001832</name>
</gene>
<evidence type="ECO:0000313" key="2">
    <source>
        <dbReference type="EMBL" id="KAK4508094.1"/>
    </source>
</evidence>
<keyword evidence="1" id="KW-0812">Transmembrane</keyword>
<protein>
    <recommendedName>
        <fullName evidence="4">DUF4267 domain-containing protein</fullName>
    </recommendedName>
</protein>
<organism evidence="2 3">
    <name type="scientific">Zasmidium cellare</name>
    <name type="common">Wine cellar mold</name>
    <name type="synonym">Racodium cellare</name>
    <dbReference type="NCBI Taxonomy" id="395010"/>
    <lineage>
        <taxon>Eukaryota</taxon>
        <taxon>Fungi</taxon>
        <taxon>Dikarya</taxon>
        <taxon>Ascomycota</taxon>
        <taxon>Pezizomycotina</taxon>
        <taxon>Dothideomycetes</taxon>
        <taxon>Dothideomycetidae</taxon>
        <taxon>Mycosphaerellales</taxon>
        <taxon>Mycosphaerellaceae</taxon>
        <taxon>Zasmidium</taxon>
    </lineage>
</organism>
<accession>A0ABR0F3C2</accession>